<dbReference type="PANTHER" id="PTHR23111:SF23">
    <property type="entry name" value="RAN BP2_NZF ZINC FINGER-LIKE SUPERFAMILY PROTEIN"/>
    <property type="match status" value="1"/>
</dbReference>
<protein>
    <recommendedName>
        <fullName evidence="3">DNA-directed RNA polymerase</fullName>
    </recommendedName>
</protein>
<reference evidence="1 2" key="1">
    <citation type="submission" date="2022-01" db="EMBL/GenBank/DDBJ databases">
        <authorList>
            <person name="Xiong W."/>
            <person name="Schranz E."/>
        </authorList>
    </citation>
    <scope>NUCLEOTIDE SEQUENCE [LARGE SCALE GENOMIC DNA]</scope>
</reference>
<gene>
    <name evidence="1" type="ORF">LVIROSA_LOCUS37237</name>
</gene>
<organism evidence="1 2">
    <name type="scientific">Lactuca virosa</name>
    <dbReference type="NCBI Taxonomy" id="75947"/>
    <lineage>
        <taxon>Eukaryota</taxon>
        <taxon>Viridiplantae</taxon>
        <taxon>Streptophyta</taxon>
        <taxon>Embryophyta</taxon>
        <taxon>Tracheophyta</taxon>
        <taxon>Spermatophyta</taxon>
        <taxon>Magnoliopsida</taxon>
        <taxon>eudicotyledons</taxon>
        <taxon>Gunneridae</taxon>
        <taxon>Pentapetalae</taxon>
        <taxon>asterids</taxon>
        <taxon>campanulids</taxon>
        <taxon>Asterales</taxon>
        <taxon>Asteraceae</taxon>
        <taxon>Cichorioideae</taxon>
        <taxon>Cichorieae</taxon>
        <taxon>Lactucinae</taxon>
        <taxon>Lactuca</taxon>
    </lineage>
</organism>
<keyword evidence="2" id="KW-1185">Reference proteome</keyword>
<dbReference type="PANTHER" id="PTHR23111">
    <property type="entry name" value="ZINC FINGER PROTEIN"/>
    <property type="match status" value="1"/>
</dbReference>
<dbReference type="Proteomes" id="UP001157418">
    <property type="component" value="Unassembled WGS sequence"/>
</dbReference>
<comment type="caution">
    <text evidence="1">The sequence shown here is derived from an EMBL/GenBank/DDBJ whole genome shotgun (WGS) entry which is preliminary data.</text>
</comment>
<evidence type="ECO:0008006" key="3">
    <source>
        <dbReference type="Google" id="ProtNLM"/>
    </source>
</evidence>
<dbReference type="GO" id="GO:0005737">
    <property type="term" value="C:cytoplasm"/>
    <property type="evidence" value="ECO:0007669"/>
    <property type="project" value="TreeGrafter"/>
</dbReference>
<sequence length="152" mass="17521">MGWVDAEVDENGYFDVFGNPFRSGDLNHGKGCNQIRTACLNFARDRPDLMRVCSNCILRGICERAYVKPREDEGGQTVDVMRFVLTYGLHRLNDSLDSEPLINKRIQEAIRSLIRDMVKFSKEKLDFDPSKRVQTVQKSKNSCDFHERIETS</sequence>
<proteinExistence type="predicted"/>
<accession>A0AAU9PQL1</accession>
<dbReference type="GO" id="GO:0003729">
    <property type="term" value="F:mRNA binding"/>
    <property type="evidence" value="ECO:0007669"/>
    <property type="project" value="TreeGrafter"/>
</dbReference>
<name>A0AAU9PQL1_9ASTR</name>
<evidence type="ECO:0000313" key="2">
    <source>
        <dbReference type="Proteomes" id="UP001157418"/>
    </source>
</evidence>
<dbReference type="AlphaFoldDB" id="A0AAU9PQL1"/>
<dbReference type="EMBL" id="CAKMRJ010005745">
    <property type="protein sequence ID" value="CAH1451907.1"/>
    <property type="molecule type" value="Genomic_DNA"/>
</dbReference>
<evidence type="ECO:0000313" key="1">
    <source>
        <dbReference type="EMBL" id="CAH1451907.1"/>
    </source>
</evidence>